<accession>A0A4S4FNF8</accession>
<proteinExistence type="predicted"/>
<feature type="compositionally biased region" description="Low complexity" evidence="1">
    <location>
        <begin position="38"/>
        <end position="53"/>
    </location>
</feature>
<feature type="region of interest" description="Disordered" evidence="1">
    <location>
        <begin position="30"/>
        <end position="55"/>
    </location>
</feature>
<reference evidence="4 5" key="1">
    <citation type="submission" date="2019-04" db="EMBL/GenBank/DDBJ databases">
        <authorList>
            <person name="Jiang L."/>
        </authorList>
    </citation>
    <scope>NUCLEOTIDE SEQUENCE [LARGE SCALE GENOMIC DNA]</scope>
    <source>
        <strain evidence="4 5">YIM 131853</strain>
    </source>
</reference>
<feature type="signal peptide" evidence="2">
    <location>
        <begin position="1"/>
        <end position="21"/>
    </location>
</feature>
<dbReference type="EMBL" id="SSSM01000004">
    <property type="protein sequence ID" value="THG31025.1"/>
    <property type="molecule type" value="Genomic_DNA"/>
</dbReference>
<dbReference type="OrthoDB" id="26872at2"/>
<dbReference type="PANTHER" id="PTHR36933">
    <property type="entry name" value="SLL0788 PROTEIN"/>
    <property type="match status" value="1"/>
</dbReference>
<name>A0A4S4FNF8_9MICO</name>
<dbReference type="Gene3D" id="1.20.1260.10">
    <property type="match status" value="1"/>
</dbReference>
<protein>
    <submittedName>
        <fullName evidence="4">DUF305 domain-containing protein</fullName>
    </submittedName>
</protein>
<keyword evidence="5" id="KW-1185">Reference proteome</keyword>
<dbReference type="Proteomes" id="UP000309133">
    <property type="component" value="Unassembled WGS sequence"/>
</dbReference>
<dbReference type="PANTHER" id="PTHR36933:SF1">
    <property type="entry name" value="SLL0788 PROTEIN"/>
    <property type="match status" value="1"/>
</dbReference>
<evidence type="ECO:0000313" key="4">
    <source>
        <dbReference type="EMBL" id="THG31025.1"/>
    </source>
</evidence>
<gene>
    <name evidence="4" type="ORF">E6C64_10525</name>
</gene>
<feature type="domain" description="DUF305" evidence="3">
    <location>
        <begin position="59"/>
        <end position="205"/>
    </location>
</feature>
<sequence length="208" mass="22220">MSKYRYTLALAGALALTATLAACSTNSPSGSMTGMDHGTSGTATTDTSITNTGPHNDADVTFAMDMIPHHQQAVEMADMILAKDGIDADVIDLATRIKAAQDPEIITMTSWLSIWGEMMNSSDMSDMRTMGENGMMSSDDMNALDKATGDEATRLFLEGMTTHHKGAITMAQTEISDGENPDAIELAKTIVEDQTAEIDEMSSLLRSL</sequence>
<evidence type="ECO:0000313" key="5">
    <source>
        <dbReference type="Proteomes" id="UP000309133"/>
    </source>
</evidence>
<dbReference type="Pfam" id="PF03713">
    <property type="entry name" value="DUF305"/>
    <property type="match status" value="1"/>
</dbReference>
<evidence type="ECO:0000259" key="3">
    <source>
        <dbReference type="Pfam" id="PF03713"/>
    </source>
</evidence>
<dbReference type="PROSITE" id="PS51257">
    <property type="entry name" value="PROKAR_LIPOPROTEIN"/>
    <property type="match status" value="1"/>
</dbReference>
<comment type="caution">
    <text evidence="4">The sequence shown here is derived from an EMBL/GenBank/DDBJ whole genome shotgun (WGS) entry which is preliminary data.</text>
</comment>
<dbReference type="InterPro" id="IPR005183">
    <property type="entry name" value="DUF305_CopM-like"/>
</dbReference>
<feature type="chain" id="PRO_5039048178" evidence="2">
    <location>
        <begin position="22"/>
        <end position="208"/>
    </location>
</feature>
<dbReference type="AlphaFoldDB" id="A0A4S4FNF8"/>
<keyword evidence="2" id="KW-0732">Signal</keyword>
<organism evidence="4 5">
    <name type="scientific">Naasia lichenicola</name>
    <dbReference type="NCBI Taxonomy" id="2565933"/>
    <lineage>
        <taxon>Bacteria</taxon>
        <taxon>Bacillati</taxon>
        <taxon>Actinomycetota</taxon>
        <taxon>Actinomycetes</taxon>
        <taxon>Micrococcales</taxon>
        <taxon>Microbacteriaceae</taxon>
        <taxon>Naasia</taxon>
    </lineage>
</organism>
<dbReference type="InterPro" id="IPR012347">
    <property type="entry name" value="Ferritin-like"/>
</dbReference>
<evidence type="ECO:0000256" key="2">
    <source>
        <dbReference type="SAM" id="SignalP"/>
    </source>
</evidence>
<evidence type="ECO:0000256" key="1">
    <source>
        <dbReference type="SAM" id="MobiDB-lite"/>
    </source>
</evidence>